<evidence type="ECO:0000256" key="1">
    <source>
        <dbReference type="ARBA" id="ARBA00006586"/>
    </source>
</evidence>
<dbReference type="InterPro" id="IPR023343">
    <property type="entry name" value="Penicillin_amidase_dom1"/>
</dbReference>
<dbReference type="InterPro" id="IPR026444">
    <property type="entry name" value="Secre_tail"/>
</dbReference>
<reference evidence="4 5" key="1">
    <citation type="submission" date="2023-09" db="EMBL/GenBank/DDBJ databases">
        <authorList>
            <person name="Rey-Velasco X."/>
        </authorList>
    </citation>
    <scope>NUCLEOTIDE SEQUENCE [LARGE SCALE GENOMIC DNA]</scope>
    <source>
        <strain evidence="4 5">F394</strain>
    </source>
</reference>
<dbReference type="PANTHER" id="PTHR34218">
    <property type="entry name" value="PEPTIDASE S45 PENICILLIN AMIDASE"/>
    <property type="match status" value="1"/>
</dbReference>
<dbReference type="SUPFAM" id="SSF56235">
    <property type="entry name" value="N-terminal nucleophile aminohydrolases (Ntn hydrolases)"/>
    <property type="match status" value="1"/>
</dbReference>
<dbReference type="Gene3D" id="3.60.20.10">
    <property type="entry name" value="Glutamine Phosphoribosylpyrophosphate, subunit 1, domain 1"/>
    <property type="match status" value="2"/>
</dbReference>
<evidence type="ECO:0000313" key="5">
    <source>
        <dbReference type="Proteomes" id="UP001267426"/>
    </source>
</evidence>
<dbReference type="Gene3D" id="1.10.439.10">
    <property type="entry name" value="Penicillin Amidohydrolase, domain 1"/>
    <property type="match status" value="1"/>
</dbReference>
<dbReference type="InterPro" id="IPR002692">
    <property type="entry name" value="S45"/>
</dbReference>
<feature type="domain" description="Secretion system C-terminal sorting" evidence="3">
    <location>
        <begin position="684"/>
        <end position="758"/>
    </location>
</feature>
<accession>A0ABU3BM73</accession>
<dbReference type="Pfam" id="PF01804">
    <property type="entry name" value="Penicil_amidase"/>
    <property type="match status" value="1"/>
</dbReference>
<organism evidence="4 5">
    <name type="scientific">Rubrivirga litoralis</name>
    <dbReference type="NCBI Taxonomy" id="3075598"/>
    <lineage>
        <taxon>Bacteria</taxon>
        <taxon>Pseudomonadati</taxon>
        <taxon>Rhodothermota</taxon>
        <taxon>Rhodothermia</taxon>
        <taxon>Rhodothermales</taxon>
        <taxon>Rubricoccaceae</taxon>
        <taxon>Rubrivirga</taxon>
    </lineage>
</organism>
<protein>
    <submittedName>
        <fullName evidence="4">Penicillin acylase family protein</fullName>
    </submittedName>
</protein>
<dbReference type="RefSeq" id="WP_311661446.1">
    <property type="nucleotide sequence ID" value="NZ_JAVRHT010000001.1"/>
</dbReference>
<dbReference type="Pfam" id="PF18962">
    <property type="entry name" value="Por_Secre_tail"/>
    <property type="match status" value="1"/>
</dbReference>
<proteinExistence type="inferred from homology"/>
<keyword evidence="2" id="KW-0732">Signal</keyword>
<dbReference type="EMBL" id="JAVRHT010000001">
    <property type="protein sequence ID" value="MDT0630384.1"/>
    <property type="molecule type" value="Genomic_DNA"/>
</dbReference>
<dbReference type="Proteomes" id="UP001267426">
    <property type="component" value="Unassembled WGS sequence"/>
</dbReference>
<gene>
    <name evidence="4" type="ORF">RM540_01375</name>
</gene>
<keyword evidence="5" id="KW-1185">Reference proteome</keyword>
<evidence type="ECO:0000313" key="4">
    <source>
        <dbReference type="EMBL" id="MDT0630384.1"/>
    </source>
</evidence>
<sequence length="760" mass="80984">MPHRYRRLIPLVVLVLAAPLAAAQPGPTAQDVTLLAPDGAVVSIDRDDYGVPHVTAANESGVFFGQGFAVAQDRLFQMETFWRTATGRFAELLGPGEDRNASGVGDNVEQDQGIRTVYYTEAERAAQFEDLSPRLQTMVTAYVGGINAYIDSTAANPAVYLPFEYAAGGFAPERYTVTKTMAVMQFFIRRFGEIGGQELARLAELQAFQAELGDEAGLARFNELRPINDPTAPTTLKGGAAEAGEYGSYLGGGVDPAVAAAVEAERAALTASLIAHGVPHTFGSFAAVVSGPMTESGNVMLLGAPQMGLPAEDQKAVTSEVELLVGEPGGGGLHVAGMTVPGIPGVIIGRTRGRTWTFTTGFSDNTDTFALTLGPPTAQGVPTYVYDGAARPAQAFTETIRVRGGADVTYTHFRSVHGPVYRLDQANGQAYAYKYTFWQRELDMAEALLDAWDATSVEAFEAAVSRAPVSFNIFYADKEQNIAFWHVGDYPIRPAGADPRLPLQGDGTQEWTGLVPFVRQPQAVNPAQGYFANWNNKPAAGWDQGDNVPWTDTPPGGRLRPYDGVLFLEQHLEATSPVSFEDLQGLTRVVRTNAKYPEYPGTYQQVVEFSRFGSTAENVIPPGQSGFVNIARDTSAHFSDQWPLYESSLPGGGEILMKPFTFLGATAVPSEPAPPGAAFGIDAVYPNPSAARTTVAFSASGAARLDVFDALGRRVATLHDGPTRPGQTATLDTGALPAGVYLVRLQGEGGAATRTLVVAR</sequence>
<dbReference type="Gene3D" id="1.10.287.150">
    <property type="match status" value="1"/>
</dbReference>
<dbReference type="PANTHER" id="PTHR34218:SF4">
    <property type="entry name" value="ACYL-HOMOSERINE LACTONE ACYLASE QUIP"/>
    <property type="match status" value="1"/>
</dbReference>
<evidence type="ECO:0000256" key="2">
    <source>
        <dbReference type="SAM" id="SignalP"/>
    </source>
</evidence>
<dbReference type="InterPro" id="IPR029055">
    <property type="entry name" value="Ntn_hydrolases_N"/>
</dbReference>
<comment type="caution">
    <text evidence="4">The sequence shown here is derived from an EMBL/GenBank/DDBJ whole genome shotgun (WGS) entry which is preliminary data.</text>
</comment>
<name>A0ABU3BM73_9BACT</name>
<evidence type="ECO:0000259" key="3">
    <source>
        <dbReference type="Pfam" id="PF18962"/>
    </source>
</evidence>
<dbReference type="NCBIfam" id="TIGR04183">
    <property type="entry name" value="Por_Secre_tail"/>
    <property type="match status" value="1"/>
</dbReference>
<feature type="chain" id="PRO_5046707533" evidence="2">
    <location>
        <begin position="24"/>
        <end position="760"/>
    </location>
</feature>
<comment type="similarity">
    <text evidence="1">Belongs to the peptidase S45 family.</text>
</comment>
<feature type="signal peptide" evidence="2">
    <location>
        <begin position="1"/>
        <end position="23"/>
    </location>
</feature>